<evidence type="ECO:0008006" key="3">
    <source>
        <dbReference type="Google" id="ProtNLM"/>
    </source>
</evidence>
<proteinExistence type="predicted"/>
<dbReference type="EMBL" id="JAPFFF010000005">
    <property type="protein sequence ID" value="KAK8890706.1"/>
    <property type="molecule type" value="Genomic_DNA"/>
</dbReference>
<evidence type="ECO:0000313" key="2">
    <source>
        <dbReference type="Proteomes" id="UP001470230"/>
    </source>
</evidence>
<reference evidence="1 2" key="1">
    <citation type="submission" date="2024-04" db="EMBL/GenBank/DDBJ databases">
        <title>Tritrichomonas musculus Genome.</title>
        <authorList>
            <person name="Alves-Ferreira E."/>
            <person name="Grigg M."/>
            <person name="Lorenzi H."/>
            <person name="Galac M."/>
        </authorList>
    </citation>
    <scope>NUCLEOTIDE SEQUENCE [LARGE SCALE GENOMIC DNA]</scope>
    <source>
        <strain evidence="1 2">EAF2021</strain>
    </source>
</reference>
<name>A0ABR2KIW1_9EUKA</name>
<evidence type="ECO:0000313" key="1">
    <source>
        <dbReference type="EMBL" id="KAK8890706.1"/>
    </source>
</evidence>
<dbReference type="Gene3D" id="3.40.50.12660">
    <property type="match status" value="1"/>
</dbReference>
<dbReference type="Proteomes" id="UP001470230">
    <property type="component" value="Unassembled WGS sequence"/>
</dbReference>
<keyword evidence="2" id="KW-1185">Reference proteome</keyword>
<gene>
    <name evidence="1" type="ORF">M9Y10_035491</name>
</gene>
<accession>A0ABR2KIW1</accession>
<dbReference type="SUPFAM" id="SSF52129">
    <property type="entry name" value="Caspase-like"/>
    <property type="match status" value="1"/>
</dbReference>
<protein>
    <recommendedName>
        <fullName evidence="3">Caspase family p20 domain-containing protein</fullName>
    </recommendedName>
</protein>
<dbReference type="InterPro" id="IPR029030">
    <property type="entry name" value="Caspase-like_dom_sf"/>
</dbReference>
<sequence>MQYPSSYVDKPDRNQKHPHYEHRTTKLMMKNNEFSEKKFQRVRRVSNKKKIIQSFKRIGKCLNDATCEEIPILGLDRVCLILINNYEHDKHDPKIGPMNDGYLIGLYHHRLGYKIFYLYNCSSEKYPEFLQFFLTNTRRQLTVFYSGRDSISSGSHGIEFKNEIVSSNQFSKIISERSNAKCKVILISDCTAGGSVFDIQSVNKGKMISFSVNKATDPDSKEGRRSHGIFTYYFYKILYEQPNITPQRLFERMNASLKRFNETFSYYTTDKELENQPIF</sequence>
<organism evidence="1 2">
    <name type="scientific">Tritrichomonas musculus</name>
    <dbReference type="NCBI Taxonomy" id="1915356"/>
    <lineage>
        <taxon>Eukaryota</taxon>
        <taxon>Metamonada</taxon>
        <taxon>Parabasalia</taxon>
        <taxon>Tritrichomonadida</taxon>
        <taxon>Tritrichomonadidae</taxon>
        <taxon>Tritrichomonas</taxon>
    </lineage>
</organism>
<comment type="caution">
    <text evidence="1">The sequence shown here is derived from an EMBL/GenBank/DDBJ whole genome shotgun (WGS) entry which is preliminary data.</text>
</comment>